<dbReference type="SUPFAM" id="SSF143100">
    <property type="entry name" value="TTHA1013/TTHA0281-like"/>
    <property type="match status" value="1"/>
</dbReference>
<accession>A0A858R8F5</accession>
<dbReference type="Proteomes" id="UP000501891">
    <property type="component" value="Chromosome"/>
</dbReference>
<evidence type="ECO:0000313" key="3">
    <source>
        <dbReference type="Proteomes" id="UP000501891"/>
    </source>
</evidence>
<gene>
    <name evidence="2" type="ORF">HHL28_13000</name>
</gene>
<name>A0A858R8F5_9PROT</name>
<organism evidence="2 3">
    <name type="scientific">Aerophototrophica crusticola</name>
    <dbReference type="NCBI Taxonomy" id="1709002"/>
    <lineage>
        <taxon>Bacteria</taxon>
        <taxon>Pseudomonadati</taxon>
        <taxon>Pseudomonadota</taxon>
        <taxon>Alphaproteobacteria</taxon>
        <taxon>Rhodospirillales</taxon>
        <taxon>Rhodospirillaceae</taxon>
        <taxon>Aerophototrophica</taxon>
    </lineage>
</organism>
<dbReference type="KEGG" id="acru:HHL28_13000"/>
<dbReference type="InterPro" id="IPR035069">
    <property type="entry name" value="TTHA1013/TTHA0281-like"/>
</dbReference>
<dbReference type="EMBL" id="CP051775">
    <property type="protein sequence ID" value="QJE73889.1"/>
    <property type="molecule type" value="Genomic_DNA"/>
</dbReference>
<protein>
    <submittedName>
        <fullName evidence="2">Type II toxin-antitoxin system HicB family antitoxin</fullName>
    </submittedName>
</protein>
<reference evidence="2" key="1">
    <citation type="submission" date="2020-04" db="EMBL/GenBank/DDBJ databases">
        <title>A desert anoxygenic phototrophic bacterium fixes CO2 using RubisCO under aerobic conditions.</title>
        <authorList>
            <person name="Tang K."/>
        </authorList>
    </citation>
    <scope>NUCLEOTIDE SEQUENCE [LARGE SCALE GENOMIC DNA]</scope>
    <source>
        <strain evidence="2">MIMtkB3</strain>
    </source>
</reference>
<keyword evidence="3" id="KW-1185">Reference proteome</keyword>
<dbReference type="InterPro" id="IPR031807">
    <property type="entry name" value="HicB-like"/>
</dbReference>
<dbReference type="AlphaFoldDB" id="A0A858R8F5"/>
<dbReference type="Gene3D" id="3.30.160.250">
    <property type="match status" value="1"/>
</dbReference>
<evidence type="ECO:0000259" key="1">
    <source>
        <dbReference type="Pfam" id="PF15919"/>
    </source>
</evidence>
<sequence length="143" mass="15221">MRAYPARLDQDPETGGFAVTFRDVPEAITCGDTLEEAKLHAVDALETALSLYVEDRADLPTATPAEPGETLVPLSALGMAKAALYETMRAQGVGKAALARRLNCHLPQVDRLLDLTHASKLEQVETALAALGKRLVVDIADAA</sequence>
<feature type="domain" description="HicB-like antitoxin of toxin-antitoxin system" evidence="1">
    <location>
        <begin position="4"/>
        <end position="65"/>
    </location>
</feature>
<dbReference type="Pfam" id="PF15919">
    <property type="entry name" value="HicB_lk_antitox"/>
    <property type="match status" value="1"/>
</dbReference>
<proteinExistence type="predicted"/>
<evidence type="ECO:0000313" key="2">
    <source>
        <dbReference type="EMBL" id="QJE73889.1"/>
    </source>
</evidence>